<organism evidence="1 2">
    <name type="scientific">Pararhodobacter marinus</name>
    <dbReference type="NCBI Taxonomy" id="2184063"/>
    <lineage>
        <taxon>Bacteria</taxon>
        <taxon>Pseudomonadati</taxon>
        <taxon>Pseudomonadota</taxon>
        <taxon>Alphaproteobacteria</taxon>
        <taxon>Rhodobacterales</taxon>
        <taxon>Paracoccaceae</taxon>
        <taxon>Pararhodobacter</taxon>
    </lineage>
</organism>
<dbReference type="SUPFAM" id="SSF103084">
    <property type="entry name" value="Holliday junction resolvase RusA"/>
    <property type="match status" value="1"/>
</dbReference>
<name>A0A2U2C493_9RHOB</name>
<accession>A0A2U2C493</accession>
<protein>
    <submittedName>
        <fullName evidence="1">RusA family crossover junction endodeoxyribonuclease</fullName>
    </submittedName>
</protein>
<gene>
    <name evidence="1" type="ORF">C4N9_20815</name>
</gene>
<keyword evidence="2" id="KW-1185">Reference proteome</keyword>
<dbReference type="GeneID" id="94367340"/>
<comment type="caution">
    <text evidence="1">The sequence shown here is derived from an EMBL/GenBank/DDBJ whole genome shotgun (WGS) entry which is preliminary data.</text>
</comment>
<dbReference type="Gene3D" id="3.30.1330.70">
    <property type="entry name" value="Holliday junction resolvase RusA"/>
    <property type="match status" value="1"/>
</dbReference>
<dbReference type="AlphaFoldDB" id="A0A2U2C493"/>
<dbReference type="EMBL" id="QEYD01000017">
    <property type="protein sequence ID" value="PWE26705.1"/>
    <property type="molecule type" value="Genomic_DNA"/>
</dbReference>
<dbReference type="InterPro" id="IPR036614">
    <property type="entry name" value="RusA-like_sf"/>
</dbReference>
<dbReference type="Pfam" id="PF05866">
    <property type="entry name" value="RusA"/>
    <property type="match status" value="1"/>
</dbReference>
<evidence type="ECO:0000313" key="1">
    <source>
        <dbReference type="EMBL" id="PWE26705.1"/>
    </source>
</evidence>
<reference evidence="1 2" key="1">
    <citation type="submission" date="2018-05" db="EMBL/GenBank/DDBJ databases">
        <title>Pararhodobacter marina sp. nov., isolated from deep-sea water of the Indian Ocean.</title>
        <authorList>
            <person name="Lai Q.Sr."/>
            <person name="Liu X."/>
            <person name="Shao Z."/>
        </authorList>
    </citation>
    <scope>NUCLEOTIDE SEQUENCE [LARGE SCALE GENOMIC DNA]</scope>
    <source>
        <strain evidence="1 2">CIC4N-9</strain>
    </source>
</reference>
<sequence>MTSVQFTIPGKPFGKQRARATARGGFARMYTPKETVSFERSVGTIAAPLFARPITGPVRLRIIAVFEPAASWSKKKRATHLHRPHTQKPDLDNVAKAIKDGLNRIAWADDSQVADLHVAKLWGIAACTQVWVEPMTEQKD</sequence>
<dbReference type="GO" id="GO:0006281">
    <property type="term" value="P:DNA repair"/>
    <property type="evidence" value="ECO:0007669"/>
    <property type="project" value="InterPro"/>
</dbReference>
<dbReference type="GO" id="GO:0006310">
    <property type="term" value="P:DNA recombination"/>
    <property type="evidence" value="ECO:0007669"/>
    <property type="project" value="InterPro"/>
</dbReference>
<dbReference type="RefSeq" id="WP_109535266.1">
    <property type="nucleotide sequence ID" value="NZ_QEYD01000017.1"/>
</dbReference>
<dbReference type="InterPro" id="IPR008822">
    <property type="entry name" value="Endonuclease_RusA-like"/>
</dbReference>
<proteinExistence type="predicted"/>
<dbReference type="GO" id="GO:0000287">
    <property type="term" value="F:magnesium ion binding"/>
    <property type="evidence" value="ECO:0007669"/>
    <property type="project" value="InterPro"/>
</dbReference>
<dbReference type="Proteomes" id="UP000244940">
    <property type="component" value="Unassembled WGS sequence"/>
</dbReference>
<evidence type="ECO:0000313" key="2">
    <source>
        <dbReference type="Proteomes" id="UP000244940"/>
    </source>
</evidence>
<dbReference type="OrthoDB" id="5114842at2"/>